<evidence type="ECO:0000256" key="2">
    <source>
        <dbReference type="ARBA" id="ARBA00012705"/>
    </source>
</evidence>
<keyword evidence="10" id="KW-1185">Reference proteome</keyword>
<protein>
    <recommendedName>
        <fullName evidence="2">acetyl-CoA C-acetyltransferase</fullName>
        <ecNumber evidence="2">2.3.1.9</ecNumber>
    </recommendedName>
    <alternativeName>
        <fullName evidence="5">Acetoacetyl-CoA thiolase</fullName>
    </alternativeName>
</protein>
<dbReference type="PROSITE" id="PS00737">
    <property type="entry name" value="THIOLASE_2"/>
    <property type="match status" value="1"/>
</dbReference>
<accession>A0ABW3LGX2</accession>
<dbReference type="PANTHER" id="PTHR18919">
    <property type="entry name" value="ACETYL-COA C-ACYLTRANSFERASE"/>
    <property type="match status" value="1"/>
</dbReference>
<evidence type="ECO:0000256" key="1">
    <source>
        <dbReference type="ARBA" id="ARBA00010982"/>
    </source>
</evidence>
<evidence type="ECO:0000259" key="7">
    <source>
        <dbReference type="Pfam" id="PF00108"/>
    </source>
</evidence>
<evidence type="ECO:0000256" key="3">
    <source>
        <dbReference type="ARBA" id="ARBA00022679"/>
    </source>
</evidence>
<keyword evidence="4 6" id="KW-0012">Acyltransferase</keyword>
<dbReference type="InterPro" id="IPR002155">
    <property type="entry name" value="Thiolase"/>
</dbReference>
<dbReference type="PIRSF" id="PIRSF000429">
    <property type="entry name" value="Ac-CoA_Ac_transf"/>
    <property type="match status" value="1"/>
</dbReference>
<gene>
    <name evidence="9" type="ORF">ACFQ3N_02385</name>
</gene>
<comment type="caution">
    <text evidence="9">The sequence shown here is derived from an EMBL/GenBank/DDBJ whole genome shotgun (WGS) entry which is preliminary data.</text>
</comment>
<comment type="similarity">
    <text evidence="1 6">Belongs to the thiolase-like superfamily. Thiolase family.</text>
</comment>
<organism evidence="9 10">
    <name type="scientific">Virgibacillus byunsanensis</name>
    <dbReference type="NCBI Taxonomy" id="570945"/>
    <lineage>
        <taxon>Bacteria</taxon>
        <taxon>Bacillati</taxon>
        <taxon>Bacillota</taxon>
        <taxon>Bacilli</taxon>
        <taxon>Bacillales</taxon>
        <taxon>Bacillaceae</taxon>
        <taxon>Virgibacillus</taxon>
    </lineage>
</organism>
<dbReference type="EMBL" id="JBHTKJ010000007">
    <property type="protein sequence ID" value="MFD1037272.1"/>
    <property type="molecule type" value="Genomic_DNA"/>
</dbReference>
<proteinExistence type="inferred from homology"/>
<evidence type="ECO:0000259" key="8">
    <source>
        <dbReference type="Pfam" id="PF02803"/>
    </source>
</evidence>
<reference evidence="10" key="1">
    <citation type="journal article" date="2019" name="Int. J. Syst. Evol. Microbiol.">
        <title>The Global Catalogue of Microorganisms (GCM) 10K type strain sequencing project: providing services to taxonomists for standard genome sequencing and annotation.</title>
        <authorList>
            <consortium name="The Broad Institute Genomics Platform"/>
            <consortium name="The Broad Institute Genome Sequencing Center for Infectious Disease"/>
            <person name="Wu L."/>
            <person name="Ma J."/>
        </authorList>
    </citation>
    <scope>NUCLEOTIDE SEQUENCE [LARGE SCALE GENOMIC DNA]</scope>
    <source>
        <strain evidence="10">CCUG 56754</strain>
    </source>
</reference>
<dbReference type="RefSeq" id="WP_390359184.1">
    <property type="nucleotide sequence ID" value="NZ_JBHTKJ010000007.1"/>
</dbReference>
<evidence type="ECO:0000256" key="5">
    <source>
        <dbReference type="ARBA" id="ARBA00030755"/>
    </source>
</evidence>
<dbReference type="SUPFAM" id="SSF53901">
    <property type="entry name" value="Thiolase-like"/>
    <property type="match status" value="2"/>
</dbReference>
<dbReference type="Proteomes" id="UP001597040">
    <property type="component" value="Unassembled WGS sequence"/>
</dbReference>
<dbReference type="EC" id="2.3.1.9" evidence="2"/>
<evidence type="ECO:0000313" key="10">
    <source>
        <dbReference type="Proteomes" id="UP001597040"/>
    </source>
</evidence>
<sequence length="396" mass="42639">MVVVVNAYRTAIGKYGGSLSDHTPEALMTTLMKNNLANAGLTSDLVDQVITGQTKQSAHAANIARIASLAAGIPETTTAYTVHMQCGSGLQAVYDAWMSIKTGQADVVLAGGVENMSRAPFYTADNRFKPKTGNQTMYDSNTESQNKSQPEAIYGSFNMGQTAENLARKYNISFEEQNEFAYNSQMKAKKAIESDRFSDEIIPIEVADGKRRTRLFAKDEHPRKVTLEKLNDLPAIFKEDGTVTAGNSSGRNDGAASLLLMNEEKAKSLGLKPMAKIKSLAAVGVNPAEMGVGPVPATKKALKRSYLTLDDINLIELNEAFASQSLAVMKEWGEDHHHKVNVNGGAIALGHPLGSSGARILVTLIHEMHKQESKYGLATLCVAGGQGISTVVENYE</sequence>
<dbReference type="CDD" id="cd00751">
    <property type="entry name" value="thiolase"/>
    <property type="match status" value="1"/>
</dbReference>
<feature type="domain" description="Thiolase C-terminal" evidence="8">
    <location>
        <begin position="271"/>
        <end position="393"/>
    </location>
</feature>
<dbReference type="InterPro" id="IPR020617">
    <property type="entry name" value="Thiolase_C"/>
</dbReference>
<dbReference type="Gene3D" id="3.40.47.10">
    <property type="match status" value="2"/>
</dbReference>
<dbReference type="InterPro" id="IPR020616">
    <property type="entry name" value="Thiolase_N"/>
</dbReference>
<evidence type="ECO:0000256" key="6">
    <source>
        <dbReference type="RuleBase" id="RU003557"/>
    </source>
</evidence>
<dbReference type="Pfam" id="PF02803">
    <property type="entry name" value="Thiolase_C"/>
    <property type="match status" value="1"/>
</dbReference>
<name>A0ABW3LGX2_9BACI</name>
<dbReference type="Pfam" id="PF00108">
    <property type="entry name" value="Thiolase_N"/>
    <property type="match status" value="1"/>
</dbReference>
<evidence type="ECO:0000313" key="9">
    <source>
        <dbReference type="EMBL" id="MFD1037272.1"/>
    </source>
</evidence>
<keyword evidence="3 6" id="KW-0808">Transferase</keyword>
<dbReference type="PROSITE" id="PS00099">
    <property type="entry name" value="THIOLASE_3"/>
    <property type="match status" value="1"/>
</dbReference>
<dbReference type="NCBIfam" id="TIGR01930">
    <property type="entry name" value="AcCoA-C-Actrans"/>
    <property type="match status" value="1"/>
</dbReference>
<dbReference type="InterPro" id="IPR020610">
    <property type="entry name" value="Thiolase_AS"/>
</dbReference>
<dbReference type="InterPro" id="IPR020613">
    <property type="entry name" value="Thiolase_CS"/>
</dbReference>
<feature type="domain" description="Thiolase N-terminal" evidence="7">
    <location>
        <begin position="2"/>
        <end position="264"/>
    </location>
</feature>
<dbReference type="PANTHER" id="PTHR18919:SF107">
    <property type="entry name" value="ACETYL-COA ACETYLTRANSFERASE, CYTOSOLIC"/>
    <property type="match status" value="1"/>
</dbReference>
<evidence type="ECO:0000256" key="4">
    <source>
        <dbReference type="ARBA" id="ARBA00023315"/>
    </source>
</evidence>
<dbReference type="InterPro" id="IPR016039">
    <property type="entry name" value="Thiolase-like"/>
</dbReference>